<dbReference type="InterPro" id="IPR018357">
    <property type="entry name" value="Hexapep_transf_CS"/>
</dbReference>
<dbReference type="EMBL" id="CP001185">
    <property type="protein sequence ID" value="ACJ75328.1"/>
    <property type="molecule type" value="Genomic_DNA"/>
</dbReference>
<dbReference type="AlphaFoldDB" id="B7IGW4"/>
<keyword evidence="1 4" id="KW-0808">Transferase</keyword>
<evidence type="ECO:0000313" key="5">
    <source>
        <dbReference type="Proteomes" id="UP000002453"/>
    </source>
</evidence>
<dbReference type="PANTHER" id="PTHR43300:SF12">
    <property type="entry name" value="CHLORAMPHENICOL ACETYLTRANSFERASE"/>
    <property type="match status" value="1"/>
</dbReference>
<evidence type="ECO:0000313" key="4">
    <source>
        <dbReference type="EMBL" id="ACJ75328.1"/>
    </source>
</evidence>
<name>B7IGW4_THEAB</name>
<organism evidence="4 5">
    <name type="scientific">Thermosipho africanus (strain TCF52B)</name>
    <dbReference type="NCBI Taxonomy" id="484019"/>
    <lineage>
        <taxon>Bacteria</taxon>
        <taxon>Thermotogati</taxon>
        <taxon>Thermotogota</taxon>
        <taxon>Thermotogae</taxon>
        <taxon>Thermotogales</taxon>
        <taxon>Fervidobacteriaceae</taxon>
        <taxon>Thermosipho</taxon>
    </lineage>
</organism>
<dbReference type="STRING" id="484019.THA_868"/>
<keyword evidence="5" id="KW-1185">Reference proteome</keyword>
<dbReference type="eggNOG" id="COG0110">
    <property type="taxonomic scope" value="Bacteria"/>
</dbReference>
<dbReference type="PANTHER" id="PTHR43300">
    <property type="entry name" value="ACETYLTRANSFERASE"/>
    <property type="match status" value="1"/>
</dbReference>
<protein>
    <submittedName>
        <fullName evidence="4">Galactoside O-acetyltransferase</fullName>
    </submittedName>
</protein>
<proteinExistence type="predicted"/>
<keyword evidence="3" id="KW-0012">Acyltransferase</keyword>
<dbReference type="PROSITE" id="PS00101">
    <property type="entry name" value="HEXAPEP_TRANSFERASES"/>
    <property type="match status" value="1"/>
</dbReference>
<sequence length="190" mass="20921">MKTSFYTPEELKELGFKSIGKNVLISRKASIYKPELIEIGDNVRIDDFCILSGKIKLGSFIHIAAGCYLFAGEAGIIMEDFSGLSSRVSVYAITDDYSGEFLTNPMVPEKYRNIISEPVIIKKHGLIGTGATILPGVTIGEGAAVGSMALVNKDIPEWTIAVGIPAKPVKERKRDLLELEKRLYEELKLR</sequence>
<keyword evidence="2" id="KW-0677">Repeat</keyword>
<dbReference type="Proteomes" id="UP000002453">
    <property type="component" value="Chromosome"/>
</dbReference>
<dbReference type="OrthoDB" id="9801697at2"/>
<evidence type="ECO:0000256" key="3">
    <source>
        <dbReference type="ARBA" id="ARBA00023315"/>
    </source>
</evidence>
<dbReference type="CDD" id="cd04647">
    <property type="entry name" value="LbH_MAT_like"/>
    <property type="match status" value="1"/>
</dbReference>
<dbReference type="Gene3D" id="2.160.10.10">
    <property type="entry name" value="Hexapeptide repeat proteins"/>
    <property type="match status" value="1"/>
</dbReference>
<dbReference type="RefSeq" id="WP_004104367.1">
    <property type="nucleotide sequence ID" value="NC_011653.1"/>
</dbReference>
<dbReference type="GO" id="GO:0016746">
    <property type="term" value="F:acyltransferase activity"/>
    <property type="evidence" value="ECO:0007669"/>
    <property type="project" value="UniProtKB-KW"/>
</dbReference>
<dbReference type="InterPro" id="IPR050179">
    <property type="entry name" value="Trans_hexapeptide_repeat"/>
</dbReference>
<dbReference type="HOGENOM" id="CLU_051638_8_1_0"/>
<accession>B7IGW4</accession>
<evidence type="ECO:0000256" key="1">
    <source>
        <dbReference type="ARBA" id="ARBA00022679"/>
    </source>
</evidence>
<evidence type="ECO:0000256" key="2">
    <source>
        <dbReference type="ARBA" id="ARBA00022737"/>
    </source>
</evidence>
<dbReference type="SUPFAM" id="SSF51161">
    <property type="entry name" value="Trimeric LpxA-like enzymes"/>
    <property type="match status" value="1"/>
</dbReference>
<gene>
    <name evidence="4" type="ordered locus">THA_868</name>
</gene>
<reference evidence="4 5" key="1">
    <citation type="journal article" date="2009" name="J. Bacteriol.">
        <title>The genome of Thermosipho africanus TCF52B: lateral genetic connections to the Firmicutes and Archaea.</title>
        <authorList>
            <person name="Nesboe C.L."/>
            <person name="Bapteste E."/>
            <person name="Curtis B."/>
            <person name="Dahle H."/>
            <person name="Lopez P."/>
            <person name="Macleod D."/>
            <person name="Dlutek M."/>
            <person name="Bowman S."/>
            <person name="Zhaxybayeva O."/>
            <person name="Birkeland N.-K."/>
            <person name="Doolittle W.F."/>
        </authorList>
    </citation>
    <scope>NUCLEOTIDE SEQUENCE [LARGE SCALE GENOMIC DNA]</scope>
    <source>
        <strain evidence="4 5">TCF52B</strain>
    </source>
</reference>
<dbReference type="InterPro" id="IPR011004">
    <property type="entry name" value="Trimer_LpxA-like_sf"/>
</dbReference>
<dbReference type="KEGG" id="taf:THA_868"/>